<dbReference type="EMBL" id="DXHQ01000063">
    <property type="protein sequence ID" value="HIW08785.1"/>
    <property type="molecule type" value="Genomic_DNA"/>
</dbReference>
<protein>
    <submittedName>
        <fullName evidence="3">Uncharacterized protein</fullName>
    </submittedName>
</protein>
<reference evidence="3" key="1">
    <citation type="journal article" date="2021" name="PeerJ">
        <title>Extensive microbial diversity within the chicken gut microbiome revealed by metagenomics and culture.</title>
        <authorList>
            <person name="Gilroy R."/>
            <person name="Ravi A."/>
            <person name="Getino M."/>
            <person name="Pursley I."/>
            <person name="Horton D.L."/>
            <person name="Alikhan N.F."/>
            <person name="Baker D."/>
            <person name="Gharbi K."/>
            <person name="Hall N."/>
            <person name="Watson M."/>
            <person name="Adriaenssens E.M."/>
            <person name="Foster-Nyarko E."/>
            <person name="Jarju S."/>
            <person name="Secka A."/>
            <person name="Antonio M."/>
            <person name="Oren A."/>
            <person name="Chaudhuri R.R."/>
            <person name="La Ragione R."/>
            <person name="Hildebrand F."/>
            <person name="Pallen M.J."/>
        </authorList>
    </citation>
    <scope>NUCLEOTIDE SEQUENCE</scope>
    <source>
        <strain evidence="3">ChiHcolR34-3080</strain>
    </source>
</reference>
<evidence type="ECO:0000256" key="2">
    <source>
        <dbReference type="SAM" id="MobiDB-lite"/>
    </source>
</evidence>
<dbReference type="AlphaFoldDB" id="A0A9D1Q8L0"/>
<gene>
    <name evidence="3" type="ORF">H9890_05210</name>
</gene>
<accession>A0A9D1Q8L0</accession>
<keyword evidence="1" id="KW-0175">Coiled coil</keyword>
<name>A0A9D1Q8L0_9FIRM</name>
<evidence type="ECO:0000313" key="4">
    <source>
        <dbReference type="Proteomes" id="UP000823933"/>
    </source>
</evidence>
<sequence>MTEEMLRLLAAQRREKKDLLLCIDRAWGACAREARRARRKLRCLEGVLALTTEEIRLQPGASAPPAEGPHPGETPLEALQRRLAAAQQEIRQYETKLFACERAILALKKENAELSALCAKARELGFAPADEEARGPFWPDGEGPAPDPSVPSVLEEPLPPVQPAPAGQPEPHTAPDTPDEPAWLDAPMELLRQPGPRTPPPRKAGPLDEMTSEVLGQLESLMQKENIPLGQSALLNGKKGR</sequence>
<proteinExistence type="predicted"/>
<dbReference type="Proteomes" id="UP000823933">
    <property type="component" value="Unassembled WGS sequence"/>
</dbReference>
<reference evidence="3" key="2">
    <citation type="submission" date="2021-04" db="EMBL/GenBank/DDBJ databases">
        <authorList>
            <person name="Gilroy R."/>
        </authorList>
    </citation>
    <scope>NUCLEOTIDE SEQUENCE</scope>
    <source>
        <strain evidence="3">ChiHcolR34-3080</strain>
    </source>
</reference>
<evidence type="ECO:0000256" key="1">
    <source>
        <dbReference type="SAM" id="Coils"/>
    </source>
</evidence>
<comment type="caution">
    <text evidence="3">The sequence shown here is derived from an EMBL/GenBank/DDBJ whole genome shotgun (WGS) entry which is preliminary data.</text>
</comment>
<feature type="coiled-coil region" evidence="1">
    <location>
        <begin position="76"/>
        <end position="124"/>
    </location>
</feature>
<feature type="compositionally biased region" description="Pro residues" evidence="2">
    <location>
        <begin position="157"/>
        <end position="168"/>
    </location>
</feature>
<feature type="region of interest" description="Disordered" evidence="2">
    <location>
        <begin position="131"/>
        <end position="210"/>
    </location>
</feature>
<organism evidence="3 4">
    <name type="scientific">Candidatus Faecalibacterium intestinigallinarum</name>
    <dbReference type="NCBI Taxonomy" id="2838581"/>
    <lineage>
        <taxon>Bacteria</taxon>
        <taxon>Bacillati</taxon>
        <taxon>Bacillota</taxon>
        <taxon>Clostridia</taxon>
        <taxon>Eubacteriales</taxon>
        <taxon>Oscillospiraceae</taxon>
        <taxon>Faecalibacterium</taxon>
    </lineage>
</organism>
<evidence type="ECO:0000313" key="3">
    <source>
        <dbReference type="EMBL" id="HIW08785.1"/>
    </source>
</evidence>